<feature type="domain" description="Cadherin" evidence="4">
    <location>
        <begin position="34"/>
        <end position="147"/>
    </location>
</feature>
<keyword evidence="5" id="KW-1185">Reference proteome</keyword>
<dbReference type="AlphaFoldDB" id="A0A8B8CK02"/>
<dbReference type="InterPro" id="IPR002126">
    <property type="entry name" value="Cadherin-like_dom"/>
</dbReference>
<dbReference type="PROSITE" id="PS50268">
    <property type="entry name" value="CADHERIN_2"/>
    <property type="match status" value="1"/>
</dbReference>
<feature type="chain" id="PRO_5034234017" evidence="3">
    <location>
        <begin position="23"/>
        <end position="351"/>
    </location>
</feature>
<name>A0A8B8CK02_CRAVI</name>
<dbReference type="GO" id="GO:0005509">
    <property type="term" value="F:calcium ion binding"/>
    <property type="evidence" value="ECO:0007669"/>
    <property type="project" value="UniProtKB-UniRule"/>
</dbReference>
<dbReference type="InterPro" id="IPR015919">
    <property type="entry name" value="Cadherin-like_sf"/>
</dbReference>
<feature type="transmembrane region" description="Helical" evidence="2">
    <location>
        <begin position="270"/>
        <end position="294"/>
    </location>
</feature>
<dbReference type="GO" id="GO:0016020">
    <property type="term" value="C:membrane"/>
    <property type="evidence" value="ECO:0007669"/>
    <property type="project" value="InterPro"/>
</dbReference>
<evidence type="ECO:0000313" key="6">
    <source>
        <dbReference type="RefSeq" id="XP_022316080.1"/>
    </source>
</evidence>
<dbReference type="KEGG" id="cvn:111119848"/>
<accession>A0A8B8CK02</accession>
<evidence type="ECO:0000256" key="1">
    <source>
        <dbReference type="PROSITE-ProRule" id="PRU00043"/>
    </source>
</evidence>
<proteinExistence type="predicted"/>
<dbReference type="GO" id="GO:0007156">
    <property type="term" value="P:homophilic cell adhesion via plasma membrane adhesion molecules"/>
    <property type="evidence" value="ECO:0007669"/>
    <property type="project" value="InterPro"/>
</dbReference>
<feature type="signal peptide" evidence="3">
    <location>
        <begin position="1"/>
        <end position="22"/>
    </location>
</feature>
<reference evidence="6" key="1">
    <citation type="submission" date="2025-08" db="UniProtKB">
        <authorList>
            <consortium name="RefSeq"/>
        </authorList>
    </citation>
    <scope>IDENTIFICATION</scope>
    <source>
        <tissue evidence="6">Whole sample</tissue>
    </source>
</reference>
<keyword evidence="2" id="KW-0812">Transmembrane</keyword>
<gene>
    <name evidence="6" type="primary">LOC111119848</name>
</gene>
<evidence type="ECO:0000256" key="2">
    <source>
        <dbReference type="SAM" id="Phobius"/>
    </source>
</evidence>
<evidence type="ECO:0000313" key="5">
    <source>
        <dbReference type="Proteomes" id="UP000694844"/>
    </source>
</evidence>
<evidence type="ECO:0000256" key="3">
    <source>
        <dbReference type="SAM" id="SignalP"/>
    </source>
</evidence>
<dbReference type="OrthoDB" id="6155187at2759"/>
<keyword evidence="3" id="KW-0732">Signal</keyword>
<keyword evidence="2" id="KW-0472">Membrane</keyword>
<keyword evidence="1" id="KW-0106">Calcium</keyword>
<keyword evidence="2" id="KW-1133">Transmembrane helix</keyword>
<dbReference type="Gene3D" id="2.60.40.60">
    <property type="entry name" value="Cadherins"/>
    <property type="match status" value="1"/>
</dbReference>
<dbReference type="RefSeq" id="XP_022316080.1">
    <property type="nucleotide sequence ID" value="XM_022460372.1"/>
</dbReference>
<dbReference type="Proteomes" id="UP000694844">
    <property type="component" value="Chromosome 2"/>
</dbReference>
<dbReference type="SUPFAM" id="SSF49313">
    <property type="entry name" value="Cadherin-like"/>
    <property type="match status" value="1"/>
</dbReference>
<protein>
    <submittedName>
        <fullName evidence="6">Uncharacterized protein LOC111119848 isoform X1</fullName>
    </submittedName>
</protein>
<dbReference type="GeneID" id="111119848"/>
<organism evidence="5 6">
    <name type="scientific">Crassostrea virginica</name>
    <name type="common">Eastern oyster</name>
    <dbReference type="NCBI Taxonomy" id="6565"/>
    <lineage>
        <taxon>Eukaryota</taxon>
        <taxon>Metazoa</taxon>
        <taxon>Spiralia</taxon>
        <taxon>Lophotrochozoa</taxon>
        <taxon>Mollusca</taxon>
        <taxon>Bivalvia</taxon>
        <taxon>Autobranchia</taxon>
        <taxon>Pteriomorphia</taxon>
        <taxon>Ostreida</taxon>
        <taxon>Ostreoidea</taxon>
        <taxon>Ostreidae</taxon>
        <taxon>Crassostrea</taxon>
    </lineage>
</organism>
<sequence>MDAYTVWTYVAISFHWFVLTHSIADPDDCSSFINRLPPNITISESTPSNTSLLEVNVNATAASTFIDQVDFYIIPSELSVFLLDHFKSLHVGNKWLLLLQKSIDVEYIYQEKNKYVLNNFQITFLCESNTKVMNVSVIDEDDNGPVFANTKSTNCTISGYTASSYREYTGKIETSPGGIEAADGDVTGNNITYSFLYGEPFGFEDYFIINPRYGHVNKTREVIEGDPHSFMMIIQATEMSTLGRTKIAVLEVGVHENIPVASSEVKANKAVLLVLQIISGIMIVAFTLGFAFIVHHRIKKHIVTPQVPDSSNTSKFDSMEAVTEDSFILENTIVLTETNQMNGGSIKDTKP</sequence>
<evidence type="ECO:0000259" key="4">
    <source>
        <dbReference type="PROSITE" id="PS50268"/>
    </source>
</evidence>